<dbReference type="Proteomes" id="UP001201812">
    <property type="component" value="Unassembled WGS sequence"/>
</dbReference>
<gene>
    <name evidence="1" type="ORF">DdX_01559</name>
</gene>
<comment type="caution">
    <text evidence="1">The sequence shown here is derived from an EMBL/GenBank/DDBJ whole genome shotgun (WGS) entry which is preliminary data.</text>
</comment>
<evidence type="ECO:0000313" key="1">
    <source>
        <dbReference type="EMBL" id="KAI1729326.1"/>
    </source>
</evidence>
<evidence type="ECO:0000313" key="2">
    <source>
        <dbReference type="Proteomes" id="UP001201812"/>
    </source>
</evidence>
<accession>A0AAD4NH07</accession>
<dbReference type="EMBL" id="JAKKPZ010000001">
    <property type="protein sequence ID" value="KAI1729326.1"/>
    <property type="molecule type" value="Genomic_DNA"/>
</dbReference>
<name>A0AAD4NH07_9BILA</name>
<proteinExistence type="predicted"/>
<dbReference type="AlphaFoldDB" id="A0AAD4NH07"/>
<sequence>MLILFYDFENIEGDDPMDAMFSEAVKITSKCKTVWWIRRAESLRRPNCSNEMMRPHWLSRIYLHYGYDLLPAKIKKLCSETIFTGVPPFALFVELHEYNSLLTEMECASLLALLANISNWISSKRSIESDSFSVIVVLRAQPEFKKLSSLYTDYIADYINVNCVNELL</sequence>
<reference evidence="1" key="1">
    <citation type="submission" date="2022-01" db="EMBL/GenBank/DDBJ databases">
        <title>Genome Sequence Resource for Two Populations of Ditylenchus destructor, the Migratory Endoparasitic Phytonematode.</title>
        <authorList>
            <person name="Zhang H."/>
            <person name="Lin R."/>
            <person name="Xie B."/>
        </authorList>
    </citation>
    <scope>NUCLEOTIDE SEQUENCE</scope>
    <source>
        <strain evidence="1">BazhouSP</strain>
    </source>
</reference>
<protein>
    <submittedName>
        <fullName evidence="1">Uncharacterized protein</fullName>
    </submittedName>
</protein>
<keyword evidence="2" id="KW-1185">Reference proteome</keyword>
<organism evidence="1 2">
    <name type="scientific">Ditylenchus destructor</name>
    <dbReference type="NCBI Taxonomy" id="166010"/>
    <lineage>
        <taxon>Eukaryota</taxon>
        <taxon>Metazoa</taxon>
        <taxon>Ecdysozoa</taxon>
        <taxon>Nematoda</taxon>
        <taxon>Chromadorea</taxon>
        <taxon>Rhabditida</taxon>
        <taxon>Tylenchina</taxon>
        <taxon>Tylenchomorpha</taxon>
        <taxon>Sphaerularioidea</taxon>
        <taxon>Anguinidae</taxon>
        <taxon>Anguininae</taxon>
        <taxon>Ditylenchus</taxon>
    </lineage>
</organism>